<proteinExistence type="predicted"/>
<sequence length="165" mass="18409">MGVLGFIPGITTHYGAMEFVSHTSGAGQLRYQVLWCDHLSTANIIQRLPTLSRAELTTLDSYERKHASRPHILNAIERLRGNEPWPGYDAMIPDQITARLQTAAPAAARQVLDHERRHRRRGTLVAIAKARSIEASPGPRPGDRGLRHPTSVAGRVPWRCKLRRG</sequence>
<dbReference type="AlphaFoldDB" id="A0A919C1U0"/>
<keyword evidence="3" id="KW-1185">Reference proteome</keyword>
<name>A0A919C1U0_9ACTN</name>
<comment type="caution">
    <text evidence="2">The sequence shown here is derived from an EMBL/GenBank/DDBJ whole genome shotgun (WGS) entry which is preliminary data.</text>
</comment>
<evidence type="ECO:0000313" key="2">
    <source>
        <dbReference type="EMBL" id="GHG42715.1"/>
    </source>
</evidence>
<dbReference type="Proteomes" id="UP000619355">
    <property type="component" value="Unassembled WGS sequence"/>
</dbReference>
<organism evidence="2 3">
    <name type="scientific">Streptomyces capoamus</name>
    <dbReference type="NCBI Taxonomy" id="68183"/>
    <lineage>
        <taxon>Bacteria</taxon>
        <taxon>Bacillati</taxon>
        <taxon>Actinomycetota</taxon>
        <taxon>Actinomycetes</taxon>
        <taxon>Kitasatosporales</taxon>
        <taxon>Streptomycetaceae</taxon>
        <taxon>Streptomyces</taxon>
    </lineage>
</organism>
<evidence type="ECO:0000256" key="1">
    <source>
        <dbReference type="SAM" id="MobiDB-lite"/>
    </source>
</evidence>
<accession>A0A919C1U0</accession>
<reference evidence="3" key="1">
    <citation type="journal article" date="2019" name="Int. J. Syst. Evol. Microbiol.">
        <title>The Global Catalogue of Microorganisms (GCM) 10K type strain sequencing project: providing services to taxonomists for standard genome sequencing and annotation.</title>
        <authorList>
            <consortium name="The Broad Institute Genomics Platform"/>
            <consortium name="The Broad Institute Genome Sequencing Center for Infectious Disease"/>
            <person name="Wu L."/>
            <person name="Ma J."/>
        </authorList>
    </citation>
    <scope>NUCLEOTIDE SEQUENCE [LARGE SCALE GENOMIC DNA]</scope>
    <source>
        <strain evidence="3">JCM 4253</strain>
    </source>
</reference>
<protein>
    <submittedName>
        <fullName evidence="2">Uncharacterized protein</fullName>
    </submittedName>
</protein>
<gene>
    <name evidence="2" type="ORF">GCM10018980_18850</name>
</gene>
<dbReference type="EMBL" id="BNBF01000004">
    <property type="protein sequence ID" value="GHG42715.1"/>
    <property type="molecule type" value="Genomic_DNA"/>
</dbReference>
<evidence type="ECO:0000313" key="3">
    <source>
        <dbReference type="Proteomes" id="UP000619355"/>
    </source>
</evidence>
<feature type="region of interest" description="Disordered" evidence="1">
    <location>
        <begin position="132"/>
        <end position="151"/>
    </location>
</feature>